<protein>
    <submittedName>
        <fullName evidence="5">Hemolysin D</fullName>
    </submittedName>
</protein>
<dbReference type="SUPFAM" id="SSF111369">
    <property type="entry name" value="HlyD-like secretion proteins"/>
    <property type="match status" value="2"/>
</dbReference>
<dbReference type="Pfam" id="PF25876">
    <property type="entry name" value="HH_MFP_RND"/>
    <property type="match status" value="1"/>
</dbReference>
<dbReference type="Gene3D" id="1.10.287.470">
    <property type="entry name" value="Helix hairpin bin"/>
    <property type="match status" value="2"/>
</dbReference>
<dbReference type="PANTHER" id="PTHR30386">
    <property type="entry name" value="MEMBRANE FUSION SUBUNIT OF EMRAB-TOLC MULTIDRUG EFFLUX PUMP"/>
    <property type="match status" value="1"/>
</dbReference>
<dbReference type="InterPro" id="IPR058624">
    <property type="entry name" value="MdtA-like_HH"/>
</dbReference>
<feature type="domain" description="Multidrug resistance protein MdtA-like barrel-sandwich hybrid" evidence="3">
    <location>
        <begin position="43"/>
        <end position="239"/>
    </location>
</feature>
<proteinExistence type="predicted"/>
<evidence type="ECO:0000256" key="1">
    <source>
        <dbReference type="SAM" id="Coils"/>
    </source>
</evidence>
<dbReference type="Gene3D" id="2.40.30.170">
    <property type="match status" value="1"/>
</dbReference>
<dbReference type="RefSeq" id="WP_062762967.1">
    <property type="nucleotide sequence ID" value="NZ_CP121027.1"/>
</dbReference>
<comment type="caution">
    <text evidence="5">The sequence shown here is derived from an EMBL/GenBank/DDBJ whole genome shotgun (WGS) entry which is preliminary data.</text>
</comment>
<evidence type="ECO:0000259" key="4">
    <source>
        <dbReference type="Pfam" id="PF25963"/>
    </source>
</evidence>
<dbReference type="GO" id="GO:0055085">
    <property type="term" value="P:transmembrane transport"/>
    <property type="evidence" value="ECO:0007669"/>
    <property type="project" value="InterPro"/>
</dbReference>
<evidence type="ECO:0000259" key="2">
    <source>
        <dbReference type="Pfam" id="PF25876"/>
    </source>
</evidence>
<sequence>MKKIILGAVVVAALVGGGWYGAEWWRHGRFVESTDDAYVHGDIANIAPRVAGQVTEVAVKDNTSIDAGALLFRIDDADYKAKVAEAEAALARARASVDVIDRQLELQKTEIARAEAGVASAEAERARAAGDLKRYAELNRTAAASAQRYDTARADARKAEASLAEARAAVAAARGQVPVLEANRVEAEAQIASAEATLQAARLDLAHTVVRAPQSGIVANRSVEPGEYVKAGQTALAIVPLPETYVVANFKETQLAAMRPGQPVTIAVDALGGRELHGRVESLSPASGARFSLLPPENATGNFTKIVQRVPVRIAVDEADPAAKLLVPGLSVVVAVDTAAEPAAEAVQPQYGLGAEPTAPRLAQR</sequence>
<dbReference type="PANTHER" id="PTHR30386:SF24">
    <property type="entry name" value="MULTIDRUG RESISTANCE EFFLUX PUMP"/>
    <property type="match status" value="1"/>
</dbReference>
<keyword evidence="1" id="KW-0175">Coiled coil</keyword>
<dbReference type="InterPro" id="IPR050739">
    <property type="entry name" value="MFP"/>
</dbReference>
<dbReference type="EMBL" id="LPZR01000087">
    <property type="protein sequence ID" value="KYO54491.1"/>
    <property type="molecule type" value="Genomic_DNA"/>
</dbReference>
<evidence type="ECO:0000313" key="6">
    <source>
        <dbReference type="Proteomes" id="UP000075787"/>
    </source>
</evidence>
<accession>A0A162LDM0</accession>
<dbReference type="InterPro" id="IPR058634">
    <property type="entry name" value="AaeA-lik-b-barrel"/>
</dbReference>
<evidence type="ECO:0000313" key="5">
    <source>
        <dbReference type="EMBL" id="KYO54491.1"/>
    </source>
</evidence>
<dbReference type="OrthoDB" id="9811754at2"/>
<name>A0A162LDM0_9PROT</name>
<dbReference type="Pfam" id="PF25917">
    <property type="entry name" value="BSH_RND"/>
    <property type="match status" value="1"/>
</dbReference>
<dbReference type="Proteomes" id="UP000075787">
    <property type="component" value="Unassembled WGS sequence"/>
</dbReference>
<feature type="domain" description="p-hydroxybenzoic acid efflux pump subunit AaeA-like beta-barrel" evidence="4">
    <location>
        <begin position="245"/>
        <end position="336"/>
    </location>
</feature>
<dbReference type="Gene3D" id="2.40.50.100">
    <property type="match status" value="1"/>
</dbReference>
<feature type="domain" description="Multidrug resistance protein MdtA-like alpha-helical hairpin" evidence="2">
    <location>
        <begin position="112"/>
        <end position="176"/>
    </location>
</feature>
<feature type="coiled-coil region" evidence="1">
    <location>
        <begin position="149"/>
        <end position="204"/>
    </location>
</feature>
<evidence type="ECO:0000259" key="3">
    <source>
        <dbReference type="Pfam" id="PF25917"/>
    </source>
</evidence>
<reference evidence="5 6" key="1">
    <citation type="submission" date="2015-12" db="EMBL/GenBank/DDBJ databases">
        <title>Genome sequence of Tistrella mobilis MCCC 1A02139.</title>
        <authorList>
            <person name="Lu L."/>
            <person name="Lai Q."/>
            <person name="Shao Z."/>
            <person name="Qian P."/>
        </authorList>
    </citation>
    <scope>NUCLEOTIDE SEQUENCE [LARGE SCALE GENOMIC DNA]</scope>
    <source>
        <strain evidence="5 6">MCCC 1A02139</strain>
    </source>
</reference>
<organism evidence="5 6">
    <name type="scientific">Tistrella mobilis</name>
    <dbReference type="NCBI Taxonomy" id="171437"/>
    <lineage>
        <taxon>Bacteria</taxon>
        <taxon>Pseudomonadati</taxon>
        <taxon>Pseudomonadota</taxon>
        <taxon>Alphaproteobacteria</taxon>
        <taxon>Geminicoccales</taxon>
        <taxon>Geminicoccaceae</taxon>
        <taxon>Tistrella</taxon>
    </lineage>
</organism>
<dbReference type="AlphaFoldDB" id="A0A162LDM0"/>
<feature type="coiled-coil region" evidence="1">
    <location>
        <begin position="83"/>
        <end position="124"/>
    </location>
</feature>
<dbReference type="InterPro" id="IPR058625">
    <property type="entry name" value="MdtA-like_BSH"/>
</dbReference>
<dbReference type="Pfam" id="PF25963">
    <property type="entry name" value="Beta-barrel_AAEA"/>
    <property type="match status" value="1"/>
</dbReference>
<gene>
    <name evidence="5" type="ORF">AUP44_25030</name>
</gene>
<dbReference type="GeneID" id="97243706"/>